<dbReference type="Proteomes" id="UP001232063">
    <property type="component" value="Unassembled WGS sequence"/>
</dbReference>
<dbReference type="GO" id="GO:0016857">
    <property type="term" value="F:racemase and epimerase activity, acting on carbohydrates and derivatives"/>
    <property type="evidence" value="ECO:0007669"/>
    <property type="project" value="InterPro"/>
</dbReference>
<protein>
    <submittedName>
        <fullName evidence="1">L-rhamnose mutarotase</fullName>
    </submittedName>
</protein>
<dbReference type="InterPro" id="IPR008000">
    <property type="entry name" value="Rham/fucose_mutarotase"/>
</dbReference>
<dbReference type="PANTHER" id="PTHR43239">
    <property type="entry name" value="UPF0734 PROTEIN DDB_G0273871/DDB_G0273177"/>
    <property type="match status" value="1"/>
</dbReference>
<gene>
    <name evidence="1" type="ORF">QNI22_09990</name>
</gene>
<dbReference type="PANTHER" id="PTHR43239:SF1">
    <property type="entry name" value="UPF0734 PROTEIN DDB_G0273871_DDB_G0273177"/>
    <property type="match status" value="1"/>
</dbReference>
<dbReference type="InterPro" id="IPR052996">
    <property type="entry name" value="Carb_Metab_Mutarotase"/>
</dbReference>
<keyword evidence="2" id="KW-1185">Reference proteome</keyword>
<dbReference type="AlphaFoldDB" id="A0AAE3R3Z7"/>
<dbReference type="RefSeq" id="WP_314510476.1">
    <property type="nucleotide sequence ID" value="NZ_JASJOU010000002.1"/>
</dbReference>
<reference evidence="1" key="1">
    <citation type="submission" date="2023-05" db="EMBL/GenBank/DDBJ databases">
        <authorList>
            <person name="Zhang X."/>
        </authorList>
    </citation>
    <scope>NUCLEOTIDE SEQUENCE</scope>
    <source>
        <strain evidence="1">BD1B2-1</strain>
    </source>
</reference>
<organism evidence="1 2">
    <name type="scientific">Xanthocytophaga agilis</name>
    <dbReference type="NCBI Taxonomy" id="3048010"/>
    <lineage>
        <taxon>Bacteria</taxon>
        <taxon>Pseudomonadati</taxon>
        <taxon>Bacteroidota</taxon>
        <taxon>Cytophagia</taxon>
        <taxon>Cytophagales</taxon>
        <taxon>Rhodocytophagaceae</taxon>
        <taxon>Xanthocytophaga</taxon>
    </lineage>
</organism>
<dbReference type="Gene3D" id="3.30.70.100">
    <property type="match status" value="1"/>
</dbReference>
<accession>A0AAE3R3Z7</accession>
<evidence type="ECO:0000313" key="1">
    <source>
        <dbReference type="EMBL" id="MDJ1500980.1"/>
    </source>
</evidence>
<dbReference type="InterPro" id="IPR011008">
    <property type="entry name" value="Dimeric_a/b-barrel"/>
</dbReference>
<dbReference type="EMBL" id="JASJOU010000002">
    <property type="protein sequence ID" value="MDJ1500980.1"/>
    <property type="molecule type" value="Genomic_DNA"/>
</dbReference>
<dbReference type="SUPFAM" id="SSF54909">
    <property type="entry name" value="Dimeric alpha+beta barrel"/>
    <property type="match status" value="1"/>
</dbReference>
<evidence type="ECO:0000313" key="2">
    <source>
        <dbReference type="Proteomes" id="UP001232063"/>
    </source>
</evidence>
<proteinExistence type="predicted"/>
<dbReference type="Pfam" id="PF05336">
    <property type="entry name" value="rhaM"/>
    <property type="match status" value="1"/>
</dbReference>
<comment type="caution">
    <text evidence="1">The sequence shown here is derived from an EMBL/GenBank/DDBJ whole genome shotgun (WGS) entry which is preliminary data.</text>
</comment>
<name>A0AAE3R3Z7_9BACT</name>
<sequence>MKSYAKTILLKNNPGLIAEYMMYHDDIWPEVVKSFRAVGVVDIRIWIIGRQLFMVMDTKDNFDPNRDMERYLQLNPKNREWEEKMKTYQEPITDYEHWAELELIFKLSDHAPDRY</sequence>